<dbReference type="Proteomes" id="UP000294299">
    <property type="component" value="Chromosome NFRAN"/>
</dbReference>
<dbReference type="GeneID" id="39420853"/>
<evidence type="ECO:0008006" key="3">
    <source>
        <dbReference type="Google" id="ProtNLM"/>
    </source>
</evidence>
<keyword evidence="2" id="KW-1185">Reference proteome</keyword>
<organism evidence="1 2">
    <name type="scientific">Candidatus Nitrosocosmicus franklandianus</name>
    <dbReference type="NCBI Taxonomy" id="1798806"/>
    <lineage>
        <taxon>Archaea</taxon>
        <taxon>Nitrososphaerota</taxon>
        <taxon>Nitrososphaeria</taxon>
        <taxon>Nitrososphaerales</taxon>
        <taxon>Nitrososphaeraceae</taxon>
        <taxon>Candidatus Nitrosocosmicus</taxon>
    </lineage>
</organism>
<reference evidence="1 2" key="1">
    <citation type="submission" date="2019-02" db="EMBL/GenBank/DDBJ databases">
        <authorList>
            <person name="Lehtovirta-Morley E L."/>
        </authorList>
    </citation>
    <scope>NUCLEOTIDE SEQUENCE [LARGE SCALE GENOMIC DNA]</scope>
    <source>
        <strain evidence="1">NFRAN1</strain>
    </source>
</reference>
<dbReference type="EMBL" id="LR216287">
    <property type="protein sequence ID" value="VFJ13823.1"/>
    <property type="molecule type" value="Genomic_DNA"/>
</dbReference>
<protein>
    <recommendedName>
        <fullName evidence="3">ArnR1-like winged helix-turn-helix domain-containing protein</fullName>
    </recommendedName>
</protein>
<dbReference type="OrthoDB" id="11613at2157"/>
<dbReference type="KEGG" id="nfn:NFRAN_1501"/>
<sequence>MNRAFTNKNGNSAYLKVAITEPISIACMDGALFSDICICVQRTIPTAELIVRNYLFHLINGLLISYKGAMKLYFVTSRGLDALELIYYQRERRSTSYTDLVLKLE</sequence>
<dbReference type="RefSeq" id="WP_134483858.1">
    <property type="nucleotide sequence ID" value="NZ_LR216287.1"/>
</dbReference>
<evidence type="ECO:0000313" key="1">
    <source>
        <dbReference type="EMBL" id="VFJ13823.1"/>
    </source>
</evidence>
<dbReference type="AlphaFoldDB" id="A0A484IAM9"/>
<accession>A0A484IAM9</accession>
<proteinExistence type="predicted"/>
<gene>
    <name evidence="1" type="ORF">NFRAN_1501</name>
</gene>
<name>A0A484IAM9_9ARCH</name>
<evidence type="ECO:0000313" key="2">
    <source>
        <dbReference type="Proteomes" id="UP000294299"/>
    </source>
</evidence>